<accession>A0AAW4W879</accession>
<evidence type="ECO:0000313" key="3">
    <source>
        <dbReference type="Proteomes" id="UP001198612"/>
    </source>
</evidence>
<name>A0AAW4W879_9FIRM</name>
<feature type="compositionally biased region" description="Basic and acidic residues" evidence="1">
    <location>
        <begin position="141"/>
        <end position="154"/>
    </location>
</feature>
<proteinExistence type="predicted"/>
<keyword evidence="3" id="KW-1185">Reference proteome</keyword>
<comment type="caution">
    <text evidence="2">The sequence shown here is derived from an EMBL/GenBank/DDBJ whole genome shotgun (WGS) entry which is preliminary data.</text>
</comment>
<evidence type="ECO:0000313" key="2">
    <source>
        <dbReference type="EMBL" id="MCC2228745.1"/>
    </source>
</evidence>
<dbReference type="Proteomes" id="UP001198612">
    <property type="component" value="Unassembled WGS sequence"/>
</dbReference>
<protein>
    <submittedName>
        <fullName evidence="2">PcfJ domain-containing protein</fullName>
    </submittedName>
</protein>
<feature type="region of interest" description="Disordered" evidence="1">
    <location>
        <begin position="141"/>
        <end position="165"/>
    </location>
</feature>
<dbReference type="EMBL" id="JAJEQQ010000023">
    <property type="protein sequence ID" value="MCC2228745.1"/>
    <property type="molecule type" value="Genomic_DNA"/>
</dbReference>
<dbReference type="InterPro" id="IPR025586">
    <property type="entry name" value="PcfJ"/>
</dbReference>
<evidence type="ECO:0000256" key="1">
    <source>
        <dbReference type="SAM" id="MobiDB-lite"/>
    </source>
</evidence>
<dbReference type="Pfam" id="PF14284">
    <property type="entry name" value="PcfJ"/>
    <property type="match status" value="1"/>
</dbReference>
<reference evidence="2 3" key="1">
    <citation type="submission" date="2021-10" db="EMBL/GenBank/DDBJ databases">
        <title>Anaerobic single-cell dispensing facilitates the cultivation of human gut bacteria.</title>
        <authorList>
            <person name="Afrizal A."/>
        </authorList>
    </citation>
    <scope>NUCLEOTIDE SEQUENCE [LARGE SCALE GENOMIC DNA]</scope>
    <source>
        <strain evidence="2 3">CLA-AA-H217</strain>
    </source>
</reference>
<dbReference type="AlphaFoldDB" id="A0AAW4W879"/>
<sequence length="690" mass="80602">MKKKEIEKIPFRGGVRADKQYRNTAVVFLQDIRGESHLFVEVYENKKRELQTPWIRMVFTQKDWGLYYPDAGVWSAAGLDEERKKIGSNCKKRDNKCYMARSQGDMVWKFTGNTWERKYTTWVGALQSLIHNIKAQRVQKREDKRADRLKEREQNTPPLPKGLEDWAKKTGIGTEHFLYYKRHGRYADIACSACGQVTEAAVRSKDTYEGQFEKIIPVPQHDSVGTCPHCGATGVYKAQGKAKGVWGHGMNCFIAQRYKDDGAVIRYVEIEKIYRLDTFLDEKEIMIGAGEKMIITEIARTYLEKGKRPQTDYHKFSSYSGEFWDDCNLCGMNNISIKAAKIYPESYKELRTTFLRYSAAEMYGKHKTMYNLKEYLERYIQWPQIEMFVKMGLYHIAESIVEGYCGIIADKDAIKPECFLGIYKRWLRDLKTLQGNPDYLKVWQMEKRMGLHVTVQESIFLAESQVRQSDLEEILKYTTVAKFMHRIEQYSGCEIPDTMQEPMCGRAAGAVSGVTRTYVDYLHMRIQRGYDLHNQIFLFPRDLRLAHDQMVIETNAEEIRKREQAVSEKYPDIRKNYRGLRNQYIYEDEDYLIRPARSAEEIVAEGRILHHCVGGDSYLNKHNTGRSTILFLRSKSAPETPYITIEICGTKILQWYGIRDTKPDEIRIERHLRRYIKALKEKDQIKSVTA</sequence>
<dbReference type="RefSeq" id="WP_227589007.1">
    <property type="nucleotide sequence ID" value="NZ_JAJEQQ010000023.1"/>
</dbReference>
<organism evidence="2 3">
    <name type="scientific">Blautia fusiformis</name>
    <dbReference type="NCBI Taxonomy" id="2881264"/>
    <lineage>
        <taxon>Bacteria</taxon>
        <taxon>Bacillati</taxon>
        <taxon>Bacillota</taxon>
        <taxon>Clostridia</taxon>
        <taxon>Lachnospirales</taxon>
        <taxon>Lachnospiraceae</taxon>
        <taxon>Blautia</taxon>
    </lineage>
</organism>
<gene>
    <name evidence="2" type="ORF">LKD40_13180</name>
</gene>